<gene>
    <name evidence="1" type="ORF">JR316_0010887</name>
</gene>
<name>A0ACB8GN41_PSICU</name>
<sequence length="120" mass="13237">MLIQYKRQLSRSLPSHRLRYEGNHGRENPPLGETDADADASRIVYANTKTEDKKSEKRILILLGFYFNRVGVPVPPRAGGTPLLVCRGGWRCDGGVYVTVVAAAATRRSGMEGVCAMRSM</sequence>
<accession>A0ACB8GN41</accession>
<reference evidence="1" key="1">
    <citation type="submission" date="2021-10" db="EMBL/GenBank/DDBJ databases">
        <title>Psilocybe cubensis genome.</title>
        <authorList>
            <person name="Mckernan K.J."/>
            <person name="Crawford S."/>
            <person name="Trippe A."/>
            <person name="Kane L.T."/>
            <person name="Mclaughlin S."/>
        </authorList>
    </citation>
    <scope>NUCLEOTIDE SEQUENCE</scope>
    <source>
        <strain evidence="1">MGC-MH-2018</strain>
    </source>
</reference>
<evidence type="ECO:0000313" key="1">
    <source>
        <dbReference type="EMBL" id="KAH9476971.1"/>
    </source>
</evidence>
<evidence type="ECO:0000313" key="2">
    <source>
        <dbReference type="Proteomes" id="UP000664032"/>
    </source>
</evidence>
<protein>
    <submittedName>
        <fullName evidence="1">Uncharacterized protein</fullName>
    </submittedName>
</protein>
<dbReference type="Proteomes" id="UP000664032">
    <property type="component" value="Unassembled WGS sequence"/>
</dbReference>
<keyword evidence="2" id="KW-1185">Reference proteome</keyword>
<dbReference type="EMBL" id="JAFIQS020000010">
    <property type="protein sequence ID" value="KAH9476971.1"/>
    <property type="molecule type" value="Genomic_DNA"/>
</dbReference>
<proteinExistence type="predicted"/>
<organism evidence="1 2">
    <name type="scientific">Psilocybe cubensis</name>
    <name type="common">Psychedelic mushroom</name>
    <name type="synonym">Stropharia cubensis</name>
    <dbReference type="NCBI Taxonomy" id="181762"/>
    <lineage>
        <taxon>Eukaryota</taxon>
        <taxon>Fungi</taxon>
        <taxon>Dikarya</taxon>
        <taxon>Basidiomycota</taxon>
        <taxon>Agaricomycotina</taxon>
        <taxon>Agaricomycetes</taxon>
        <taxon>Agaricomycetidae</taxon>
        <taxon>Agaricales</taxon>
        <taxon>Agaricineae</taxon>
        <taxon>Strophariaceae</taxon>
        <taxon>Psilocybe</taxon>
    </lineage>
</organism>
<comment type="caution">
    <text evidence="1">The sequence shown here is derived from an EMBL/GenBank/DDBJ whole genome shotgun (WGS) entry which is preliminary data.</text>
</comment>